<reference evidence="2 3" key="1">
    <citation type="journal article" date="2017" name="Front. Microbiol.">
        <title>Comparative Genomic Analysis of the Class Epsilonproteobacteria and Proposed Reclassification to Epsilonbacteraeota (phyl. nov.).</title>
        <authorList>
            <person name="Waite D.W."/>
            <person name="Vanwonterghem I."/>
            <person name="Rinke C."/>
            <person name="Parks D.H."/>
            <person name="Zhang Y."/>
            <person name="Takai K."/>
            <person name="Sievert S.M."/>
            <person name="Simon J."/>
            <person name="Campbell B.J."/>
            <person name="Hanson T.E."/>
            <person name="Woyke T."/>
            <person name="Klotz M.G."/>
            <person name="Hugenholtz P."/>
        </authorList>
    </citation>
    <scope>NUCLEOTIDE SEQUENCE [LARGE SCALE GENOMIC DNA]</scope>
    <source>
        <strain evidence="2">UBA11420</strain>
    </source>
</reference>
<dbReference type="EMBL" id="DLUG01000254">
    <property type="protein sequence ID" value="DAB35508.1"/>
    <property type="molecule type" value="Genomic_DNA"/>
</dbReference>
<comment type="caution">
    <text evidence="2">The sequence shown here is derived from an EMBL/GenBank/DDBJ whole genome shotgun (WGS) entry which is preliminary data.</text>
</comment>
<feature type="domain" description="J" evidence="1">
    <location>
        <begin position="12"/>
        <end position="76"/>
    </location>
</feature>
<evidence type="ECO:0000313" key="2">
    <source>
        <dbReference type="EMBL" id="DAB35508.1"/>
    </source>
</evidence>
<dbReference type="PROSITE" id="PS50076">
    <property type="entry name" value="DNAJ_2"/>
    <property type="match status" value="1"/>
</dbReference>
<dbReference type="RefSeq" id="WP_060825864.1">
    <property type="nucleotide sequence ID" value="NZ_AP014724.1"/>
</dbReference>
<protein>
    <submittedName>
        <fullName evidence="2">J domain-containing protein</fullName>
    </submittedName>
</protein>
<name>A0A2D3W523_9BACT</name>
<gene>
    <name evidence="2" type="ORF">CFH80_09790</name>
</gene>
<dbReference type="InterPro" id="IPR001623">
    <property type="entry name" value="DnaJ_domain"/>
</dbReference>
<organism evidence="2 3">
    <name type="scientific">Sulfurospirillum cavolei</name>
    <dbReference type="NCBI Taxonomy" id="366522"/>
    <lineage>
        <taxon>Bacteria</taxon>
        <taxon>Pseudomonadati</taxon>
        <taxon>Campylobacterota</taxon>
        <taxon>Epsilonproteobacteria</taxon>
        <taxon>Campylobacterales</taxon>
        <taxon>Sulfurospirillaceae</taxon>
        <taxon>Sulfurospirillum</taxon>
    </lineage>
</organism>
<dbReference type="AlphaFoldDB" id="A0A2D3W523"/>
<evidence type="ECO:0000259" key="1">
    <source>
        <dbReference type="PROSITE" id="PS50076"/>
    </source>
</evidence>
<dbReference type="CDD" id="cd06257">
    <property type="entry name" value="DnaJ"/>
    <property type="match status" value="1"/>
</dbReference>
<dbReference type="Gene3D" id="1.10.287.110">
    <property type="entry name" value="DnaJ domain"/>
    <property type="match status" value="1"/>
</dbReference>
<dbReference type="Proteomes" id="UP000231638">
    <property type="component" value="Unassembled WGS sequence"/>
</dbReference>
<dbReference type="InterPro" id="IPR036869">
    <property type="entry name" value="J_dom_sf"/>
</dbReference>
<evidence type="ECO:0000313" key="3">
    <source>
        <dbReference type="Proteomes" id="UP000231638"/>
    </source>
</evidence>
<sequence length="95" mass="11197">MEKEISFEAFSRAVETLGLVGKTDKKTVRSVYLLLCKEFHPDMPTGDHAKFQAINDAYTLVMDYMEAYRFDFDEEEFKHQFPLYDAKAGIWMNER</sequence>
<dbReference type="Pfam" id="PF00226">
    <property type="entry name" value="DnaJ"/>
    <property type="match status" value="1"/>
</dbReference>
<accession>A0A2D3W523</accession>
<dbReference type="STRING" id="366522.GCA_001548055_01285"/>
<proteinExistence type="predicted"/>
<dbReference type="SUPFAM" id="SSF46565">
    <property type="entry name" value="Chaperone J-domain"/>
    <property type="match status" value="1"/>
</dbReference>